<keyword evidence="3" id="KW-1185">Reference proteome</keyword>
<dbReference type="PANTHER" id="PTHR36833:SF1">
    <property type="entry name" value="INTEGRAL MEMBRANE TRANSPORT PROTEIN"/>
    <property type="match status" value="1"/>
</dbReference>
<keyword evidence="1" id="KW-0812">Transmembrane</keyword>
<feature type="transmembrane region" description="Helical" evidence="1">
    <location>
        <begin position="141"/>
        <end position="165"/>
    </location>
</feature>
<feature type="transmembrane region" description="Helical" evidence="1">
    <location>
        <begin position="226"/>
        <end position="244"/>
    </location>
</feature>
<evidence type="ECO:0008006" key="4">
    <source>
        <dbReference type="Google" id="ProtNLM"/>
    </source>
</evidence>
<name>A0ABN0GQ11_BARVI</name>
<reference evidence="2 3" key="1">
    <citation type="submission" date="2012-03" db="EMBL/GenBank/DDBJ databases">
        <title>The Genome Sequence of Bartonella vinsonii subsp. arupensis str. Pm136co.</title>
        <authorList>
            <consortium name="The Broad Institute Genome Sequencing Platform"/>
            <consortium name="The Broad Institute Genome Sequencing Center for Infectious Disease"/>
            <person name="Feldgarden M."/>
            <person name="Kirby J."/>
            <person name="Kosoy M."/>
            <person name="Birtles R."/>
            <person name="Probert W.S."/>
            <person name="Chiaraviglio L."/>
            <person name="Young S.K."/>
            <person name="Zeng Q."/>
            <person name="Gargeya S."/>
            <person name="Fitzgerald M."/>
            <person name="Haas B."/>
            <person name="Abouelleil A."/>
            <person name="Alvarado L."/>
            <person name="Arachchi H.M."/>
            <person name="Berlin A."/>
            <person name="Chapman S.B."/>
            <person name="Gearin G."/>
            <person name="Goldberg J."/>
            <person name="Griggs A."/>
            <person name="Gujja S."/>
            <person name="Hansen M."/>
            <person name="Heiman D."/>
            <person name="Howarth C."/>
            <person name="Larimer J."/>
            <person name="Lui A."/>
            <person name="MacDonald P.J.P."/>
            <person name="McCowen C."/>
            <person name="Montmayeur A."/>
            <person name="Murphy C."/>
            <person name="Neiman D."/>
            <person name="Pearson M."/>
            <person name="Priest M."/>
            <person name="Roberts A."/>
            <person name="Saif S."/>
            <person name="Shea T."/>
            <person name="Sisk P."/>
            <person name="Stolte C."/>
            <person name="Sykes S."/>
            <person name="Wortman J."/>
            <person name="Nusbaum C."/>
            <person name="Birren B."/>
        </authorList>
    </citation>
    <scope>NUCLEOTIDE SEQUENCE [LARGE SCALE GENOMIC DNA]</scope>
    <source>
        <strain evidence="2 3">Pm136co</strain>
    </source>
</reference>
<dbReference type="RefSeq" id="WP_004866149.1">
    <property type="nucleotide sequence ID" value="NZ_JH725044.1"/>
</dbReference>
<comment type="caution">
    <text evidence="2">The sequence shown here is derived from an EMBL/GenBank/DDBJ whole genome shotgun (WGS) entry which is preliminary data.</text>
</comment>
<organism evidence="2 3">
    <name type="scientific">Bartonella vinsonii subsp. arupensis Pm136co</name>
    <dbReference type="NCBI Taxonomy" id="1094561"/>
    <lineage>
        <taxon>Bacteria</taxon>
        <taxon>Pseudomonadati</taxon>
        <taxon>Pseudomonadota</taxon>
        <taxon>Alphaproteobacteria</taxon>
        <taxon>Hyphomicrobiales</taxon>
        <taxon>Bartonellaceae</taxon>
        <taxon>Bartonella</taxon>
    </lineage>
</organism>
<keyword evidence="1" id="KW-0472">Membrane</keyword>
<feature type="transmembrane region" description="Helical" evidence="1">
    <location>
        <begin position="21"/>
        <end position="40"/>
    </location>
</feature>
<accession>A0ABN0GQ11</accession>
<feature type="transmembrane region" description="Helical" evidence="1">
    <location>
        <begin position="103"/>
        <end position="129"/>
    </location>
</feature>
<evidence type="ECO:0000313" key="3">
    <source>
        <dbReference type="Proteomes" id="UP000008948"/>
    </source>
</evidence>
<dbReference type="InterPro" id="IPR010390">
    <property type="entry name" value="ABC-2_transporter-like"/>
</dbReference>
<protein>
    <recommendedName>
        <fullName evidence="4">ABC transporter permease</fullName>
    </recommendedName>
</protein>
<dbReference type="PANTHER" id="PTHR36833">
    <property type="entry name" value="SLR0610 PROTEIN-RELATED"/>
    <property type="match status" value="1"/>
</dbReference>
<evidence type="ECO:0000313" key="2">
    <source>
        <dbReference type="EMBL" id="EJF98370.1"/>
    </source>
</evidence>
<feature type="transmembrane region" description="Helical" evidence="1">
    <location>
        <begin position="60"/>
        <end position="83"/>
    </location>
</feature>
<dbReference type="EMBL" id="AIMH01000016">
    <property type="protein sequence ID" value="EJF98370.1"/>
    <property type="molecule type" value="Genomic_DNA"/>
</dbReference>
<sequence length="256" mass="29631">MITIIHFISMNIRRQIVYGKNLIGEFFLSLCYYFIQFIFIDRVASFSGRIGSYSRDEIHLIFVIFVLLRVFLSIFTNSIGIFFEKVVSGKIESYLTKPVSIWVFMLVGWCNPLRLINLFVLCVSAYFFVSLPDLSNIKIGWFSFIVAIICVFIVNICFCMMFNFITFVTNRKMPVEYFHAMVYELSFIPIAIYPSSIVKWFLFLLPLAFSASLPVSLLLGKNEWNIGYLLLSAFLTTAMTFIVYKKTIRKFNGLGG</sequence>
<evidence type="ECO:0000256" key="1">
    <source>
        <dbReference type="SAM" id="Phobius"/>
    </source>
</evidence>
<gene>
    <name evidence="2" type="ORF">MEI_00869</name>
</gene>
<dbReference type="Pfam" id="PF06182">
    <property type="entry name" value="ABC2_membrane_6"/>
    <property type="match status" value="1"/>
</dbReference>
<proteinExistence type="predicted"/>
<keyword evidence="1" id="KW-1133">Transmembrane helix</keyword>
<dbReference type="Proteomes" id="UP000008948">
    <property type="component" value="Unassembled WGS sequence"/>
</dbReference>